<gene>
    <name evidence="3" type="primary">Contig5775.g6185</name>
    <name evidence="3" type="ORF">STYLEM_1520</name>
</gene>
<feature type="compositionally biased region" description="Polar residues" evidence="1">
    <location>
        <begin position="169"/>
        <end position="188"/>
    </location>
</feature>
<keyword evidence="2" id="KW-1133">Transmembrane helix</keyword>
<feature type="transmembrane region" description="Helical" evidence="2">
    <location>
        <begin position="20"/>
        <end position="44"/>
    </location>
</feature>
<feature type="transmembrane region" description="Helical" evidence="2">
    <location>
        <begin position="56"/>
        <end position="80"/>
    </location>
</feature>
<accession>A0A077ZRL2</accession>
<evidence type="ECO:0000256" key="1">
    <source>
        <dbReference type="SAM" id="MobiDB-lite"/>
    </source>
</evidence>
<sequence length="250" mass="29554">MVSYYFTHEAADILPSKLFWIKVMKLILIVGMIFEIFFLIAFVVKRFQRADLLCEDPFFIILRSGGEIMIFIFLIIGIQITKQIKNFQRTTQYEKTKQLIAQREALQKLCRDKLGKCGVHIENMFWNEFTWIISRCVTNIFWVIPIVYVFWPELLFSKKRVIKEKRSINTKNQNDSSSKNQDTGSFLGQSDDEANDDEDDDEIYHQNNYAFKSTDEVNHSQKNYMASQFRIISPNRETHTNRPSNQSDQM</sequence>
<evidence type="ECO:0000256" key="2">
    <source>
        <dbReference type="SAM" id="Phobius"/>
    </source>
</evidence>
<reference evidence="3 4" key="1">
    <citation type="submission" date="2014-06" db="EMBL/GenBank/DDBJ databases">
        <authorList>
            <person name="Swart Estienne"/>
        </authorList>
    </citation>
    <scope>NUCLEOTIDE SEQUENCE [LARGE SCALE GENOMIC DNA]</scope>
    <source>
        <strain evidence="3 4">130c</strain>
    </source>
</reference>
<keyword evidence="2" id="KW-0472">Membrane</keyword>
<protein>
    <submittedName>
        <fullName evidence="3">Uncharacterized protein</fullName>
    </submittedName>
</protein>
<feature type="region of interest" description="Disordered" evidence="1">
    <location>
        <begin position="168"/>
        <end position="200"/>
    </location>
</feature>
<evidence type="ECO:0000313" key="4">
    <source>
        <dbReference type="Proteomes" id="UP000039865"/>
    </source>
</evidence>
<dbReference type="AlphaFoldDB" id="A0A077ZRL2"/>
<proteinExistence type="predicted"/>
<dbReference type="Proteomes" id="UP000039865">
    <property type="component" value="Unassembled WGS sequence"/>
</dbReference>
<feature type="compositionally biased region" description="Polar residues" evidence="1">
    <location>
        <begin position="241"/>
        <end position="250"/>
    </location>
</feature>
<dbReference type="InParanoid" id="A0A077ZRL2"/>
<feature type="transmembrane region" description="Helical" evidence="2">
    <location>
        <begin position="132"/>
        <end position="156"/>
    </location>
</feature>
<evidence type="ECO:0000313" key="3">
    <source>
        <dbReference type="EMBL" id="CDW72558.1"/>
    </source>
</evidence>
<keyword evidence="2" id="KW-0812">Transmembrane</keyword>
<keyword evidence="4" id="KW-1185">Reference proteome</keyword>
<name>A0A077ZRL2_STYLE</name>
<feature type="region of interest" description="Disordered" evidence="1">
    <location>
        <begin position="228"/>
        <end position="250"/>
    </location>
</feature>
<organism evidence="3 4">
    <name type="scientific">Stylonychia lemnae</name>
    <name type="common">Ciliate</name>
    <dbReference type="NCBI Taxonomy" id="5949"/>
    <lineage>
        <taxon>Eukaryota</taxon>
        <taxon>Sar</taxon>
        <taxon>Alveolata</taxon>
        <taxon>Ciliophora</taxon>
        <taxon>Intramacronucleata</taxon>
        <taxon>Spirotrichea</taxon>
        <taxon>Stichotrichia</taxon>
        <taxon>Sporadotrichida</taxon>
        <taxon>Oxytrichidae</taxon>
        <taxon>Stylonychinae</taxon>
        <taxon>Stylonychia</taxon>
    </lineage>
</organism>
<dbReference type="EMBL" id="CCKQ01001448">
    <property type="protein sequence ID" value="CDW72558.1"/>
    <property type="molecule type" value="Genomic_DNA"/>
</dbReference>
<feature type="compositionally biased region" description="Acidic residues" evidence="1">
    <location>
        <begin position="190"/>
        <end position="200"/>
    </location>
</feature>